<gene>
    <name evidence="1" type="ORF">UY48_C0018G0015</name>
</gene>
<proteinExistence type="predicted"/>
<accession>A0A0G1VYD1</accession>
<organism evidence="1 2">
    <name type="scientific">Candidatus Gottesmanbacteria bacterium GW2011_GWB1_49_7</name>
    <dbReference type="NCBI Taxonomy" id="1618448"/>
    <lineage>
        <taxon>Bacteria</taxon>
        <taxon>Candidatus Gottesmaniibacteriota</taxon>
    </lineage>
</organism>
<evidence type="ECO:0000313" key="1">
    <source>
        <dbReference type="EMBL" id="KKW11481.1"/>
    </source>
</evidence>
<dbReference type="AlphaFoldDB" id="A0A0G1VYD1"/>
<feature type="non-terminal residue" evidence="1">
    <location>
        <position position="1"/>
    </location>
</feature>
<sequence length="145" mass="16156">RIIFQPDYTDKEVSRRLLDAHLAALTGIYGLPEPTTPGFSSKEIQETEPIDIVPADEDRDAYETAHEETAGDPNLIDAQTVDFGNYTPADQHLIITKLAFQKAYDLAGYQEKAKKNLGAMKPETLAALFKYLINLPDPVDEDCPF</sequence>
<name>A0A0G1VYD1_9BACT</name>
<comment type="caution">
    <text evidence="1">The sequence shown here is derived from an EMBL/GenBank/DDBJ whole genome shotgun (WGS) entry which is preliminary data.</text>
</comment>
<evidence type="ECO:0000313" key="2">
    <source>
        <dbReference type="Proteomes" id="UP000034588"/>
    </source>
</evidence>
<reference evidence="1 2" key="1">
    <citation type="journal article" date="2015" name="Nature">
        <title>rRNA introns, odd ribosomes, and small enigmatic genomes across a large radiation of phyla.</title>
        <authorList>
            <person name="Brown C.T."/>
            <person name="Hug L.A."/>
            <person name="Thomas B.C."/>
            <person name="Sharon I."/>
            <person name="Castelle C.J."/>
            <person name="Singh A."/>
            <person name="Wilkins M.J."/>
            <person name="Williams K.H."/>
            <person name="Banfield J.F."/>
        </authorList>
    </citation>
    <scope>NUCLEOTIDE SEQUENCE [LARGE SCALE GENOMIC DNA]</scope>
</reference>
<dbReference type="Proteomes" id="UP000034588">
    <property type="component" value="Unassembled WGS sequence"/>
</dbReference>
<dbReference type="EMBL" id="LCQD01000018">
    <property type="protein sequence ID" value="KKW11481.1"/>
    <property type="molecule type" value="Genomic_DNA"/>
</dbReference>
<protein>
    <submittedName>
        <fullName evidence="1">Uncharacterized protein</fullName>
    </submittedName>
</protein>